<dbReference type="InterPro" id="IPR036388">
    <property type="entry name" value="WH-like_DNA-bd_sf"/>
</dbReference>
<dbReference type="GO" id="GO:0003677">
    <property type="term" value="F:DNA binding"/>
    <property type="evidence" value="ECO:0007669"/>
    <property type="project" value="UniProtKB-KW"/>
</dbReference>
<organism evidence="5 6">
    <name type="scientific">Glacieibacterium arshaanense</name>
    <dbReference type="NCBI Taxonomy" id="2511025"/>
    <lineage>
        <taxon>Bacteria</taxon>
        <taxon>Pseudomonadati</taxon>
        <taxon>Pseudomonadota</taxon>
        <taxon>Alphaproteobacteria</taxon>
        <taxon>Sphingomonadales</taxon>
        <taxon>Sphingosinicellaceae</taxon>
        <taxon>Glacieibacterium</taxon>
    </lineage>
</organism>
<dbReference type="Gene3D" id="2.60.120.10">
    <property type="entry name" value="Jelly Rolls"/>
    <property type="match status" value="1"/>
</dbReference>
<proteinExistence type="predicted"/>
<dbReference type="AlphaFoldDB" id="A0A4Y9ET18"/>
<dbReference type="Proteomes" id="UP000297737">
    <property type="component" value="Unassembled WGS sequence"/>
</dbReference>
<dbReference type="GO" id="GO:0006355">
    <property type="term" value="P:regulation of DNA-templated transcription"/>
    <property type="evidence" value="ECO:0007669"/>
    <property type="project" value="InterPro"/>
</dbReference>
<dbReference type="SMART" id="SM00100">
    <property type="entry name" value="cNMP"/>
    <property type="match status" value="1"/>
</dbReference>
<dbReference type="OrthoDB" id="3525895at2"/>
<dbReference type="InterPro" id="IPR018490">
    <property type="entry name" value="cNMP-bd_dom_sf"/>
</dbReference>
<keyword evidence="6" id="KW-1185">Reference proteome</keyword>
<dbReference type="Gene3D" id="1.10.10.10">
    <property type="entry name" value="Winged helix-like DNA-binding domain superfamily/Winged helix DNA-binding domain"/>
    <property type="match status" value="1"/>
</dbReference>
<keyword evidence="3" id="KW-0804">Transcription</keyword>
<dbReference type="PROSITE" id="PS50042">
    <property type="entry name" value="CNMP_BINDING_3"/>
    <property type="match status" value="1"/>
</dbReference>
<protein>
    <submittedName>
        <fullName evidence="5">Crp/Fnr family transcriptional regulator</fullName>
    </submittedName>
</protein>
<dbReference type="EMBL" id="SIHO01000001">
    <property type="protein sequence ID" value="TFU06460.1"/>
    <property type="molecule type" value="Genomic_DNA"/>
</dbReference>
<dbReference type="InterPro" id="IPR036390">
    <property type="entry name" value="WH_DNA-bd_sf"/>
</dbReference>
<evidence type="ECO:0000256" key="1">
    <source>
        <dbReference type="ARBA" id="ARBA00023015"/>
    </source>
</evidence>
<accession>A0A4Y9ET18</accession>
<dbReference type="CDD" id="cd00038">
    <property type="entry name" value="CAP_ED"/>
    <property type="match status" value="1"/>
</dbReference>
<comment type="caution">
    <text evidence="5">The sequence shown here is derived from an EMBL/GenBank/DDBJ whole genome shotgun (WGS) entry which is preliminary data.</text>
</comment>
<dbReference type="InterPro" id="IPR000595">
    <property type="entry name" value="cNMP-bd_dom"/>
</dbReference>
<keyword evidence="1" id="KW-0805">Transcription regulation</keyword>
<evidence type="ECO:0000313" key="5">
    <source>
        <dbReference type="EMBL" id="TFU06460.1"/>
    </source>
</evidence>
<dbReference type="SUPFAM" id="SSF46785">
    <property type="entry name" value="Winged helix' DNA-binding domain"/>
    <property type="match status" value="1"/>
</dbReference>
<evidence type="ECO:0000256" key="2">
    <source>
        <dbReference type="ARBA" id="ARBA00023125"/>
    </source>
</evidence>
<dbReference type="SUPFAM" id="SSF51206">
    <property type="entry name" value="cAMP-binding domain-like"/>
    <property type="match status" value="1"/>
</dbReference>
<evidence type="ECO:0000313" key="6">
    <source>
        <dbReference type="Proteomes" id="UP000297737"/>
    </source>
</evidence>
<evidence type="ECO:0000259" key="4">
    <source>
        <dbReference type="PROSITE" id="PS50042"/>
    </source>
</evidence>
<gene>
    <name evidence="5" type="ORF">EUV02_05620</name>
</gene>
<name>A0A4Y9ET18_9SPHN</name>
<evidence type="ECO:0000256" key="3">
    <source>
        <dbReference type="ARBA" id="ARBA00023163"/>
    </source>
</evidence>
<dbReference type="InterPro" id="IPR014710">
    <property type="entry name" value="RmlC-like_jellyroll"/>
</dbReference>
<sequence length="233" mass="25161">MTSNVISAGRAQLLEHRAIAVLPREFRIAMLDACRWVHVMPGDVVTRVGDPGDGIYGVATGAIGMLTALGIPDLTIGHIFCPGEWFGIDPIFTRLPRNATMSARLPSLLAHLPMAAVERLGSEHPEGWRHFGVLAIRGAQAATNLAADLMIPDSRRRCLATLLRLAGARFATPERRPLLAPVNQLELGAIANLSRNSVNAILRRAAQDGLIDIGYGTITLRDADALRWIVDEA</sequence>
<dbReference type="Pfam" id="PF13545">
    <property type="entry name" value="HTH_Crp_2"/>
    <property type="match status" value="1"/>
</dbReference>
<dbReference type="RefSeq" id="WP_135245184.1">
    <property type="nucleotide sequence ID" value="NZ_SIHO01000001.1"/>
</dbReference>
<feature type="domain" description="Cyclic nucleotide-binding" evidence="4">
    <location>
        <begin position="18"/>
        <end position="120"/>
    </location>
</feature>
<keyword evidence="2" id="KW-0238">DNA-binding</keyword>
<dbReference type="Pfam" id="PF00027">
    <property type="entry name" value="cNMP_binding"/>
    <property type="match status" value="1"/>
</dbReference>
<dbReference type="InterPro" id="IPR012318">
    <property type="entry name" value="HTH_CRP"/>
</dbReference>
<reference evidence="5 6" key="1">
    <citation type="submission" date="2019-02" db="EMBL/GenBank/DDBJ databases">
        <title>Polymorphobacter sp. isolated from the lake at the Tibet of China.</title>
        <authorList>
            <person name="Li A."/>
        </authorList>
    </citation>
    <scope>NUCLEOTIDE SEQUENCE [LARGE SCALE GENOMIC DNA]</scope>
    <source>
        <strain evidence="5 6">DJ1R-1</strain>
    </source>
</reference>